<evidence type="ECO:0008006" key="3">
    <source>
        <dbReference type="Google" id="ProtNLM"/>
    </source>
</evidence>
<comment type="caution">
    <text evidence="1">The sequence shown here is derived from an EMBL/GenBank/DDBJ whole genome shotgun (WGS) entry which is preliminary data.</text>
</comment>
<name>A0ABS2IPJ4_9ACTN</name>
<keyword evidence="2" id="KW-1185">Reference proteome</keyword>
<organism evidence="1 2">
    <name type="scientific">Micromonospora humida</name>
    <dbReference type="NCBI Taxonomy" id="2809018"/>
    <lineage>
        <taxon>Bacteria</taxon>
        <taxon>Bacillati</taxon>
        <taxon>Actinomycetota</taxon>
        <taxon>Actinomycetes</taxon>
        <taxon>Micromonosporales</taxon>
        <taxon>Micromonosporaceae</taxon>
        <taxon>Micromonospora</taxon>
    </lineage>
</organism>
<gene>
    <name evidence="1" type="ORF">JQX11_03585</name>
</gene>
<evidence type="ECO:0000313" key="1">
    <source>
        <dbReference type="EMBL" id="MBM7075439.1"/>
    </source>
</evidence>
<dbReference type="Proteomes" id="UP001518872">
    <property type="component" value="Unassembled WGS sequence"/>
</dbReference>
<evidence type="ECO:0000313" key="2">
    <source>
        <dbReference type="Proteomes" id="UP001518872"/>
    </source>
</evidence>
<accession>A0ABS2IPJ4</accession>
<dbReference type="SUPFAM" id="SSF51182">
    <property type="entry name" value="RmlC-like cupins"/>
    <property type="match status" value="1"/>
</dbReference>
<dbReference type="InterPro" id="IPR011051">
    <property type="entry name" value="RmlC_Cupin_sf"/>
</dbReference>
<proteinExistence type="predicted"/>
<dbReference type="EMBL" id="JAFEUC010000001">
    <property type="protein sequence ID" value="MBM7075439.1"/>
    <property type="molecule type" value="Genomic_DNA"/>
</dbReference>
<dbReference type="Gene3D" id="2.60.120.10">
    <property type="entry name" value="Jelly Rolls"/>
    <property type="match status" value="1"/>
</dbReference>
<reference evidence="1 2" key="1">
    <citation type="submission" date="2021-02" db="EMBL/GenBank/DDBJ databases">
        <authorList>
            <person name="Ra J.-S."/>
        </authorList>
    </citation>
    <scope>NUCLEOTIDE SEQUENCE [LARGE SCALE GENOMIC DNA]</scope>
    <source>
        <strain evidence="1 2">MMS20-R1-14</strain>
    </source>
</reference>
<sequence length="225" mass="24910">MSAGTVVRFPDGSNVVLGEVGQRVLLANSRVRVWEVALAPGECQPWHLHHNPYLVLCLDTSACRMDWLNGSPARFINEQVGGALYRPVSPVHMLTNQGHSLYRNRLIELLDLGEDTSGEALEALIDTSDGWPENAPEGAALTAVLDTDDVRVQRLRTRPEDEHIVRAGPVPLLIVDLAGGTDERPAVRYIHPGDTHLIRNPTRAPIDTQIVELRYLLATLTRRSR</sequence>
<dbReference type="InterPro" id="IPR014710">
    <property type="entry name" value="RmlC-like_jellyroll"/>
</dbReference>
<dbReference type="RefSeq" id="WP_204923492.1">
    <property type="nucleotide sequence ID" value="NZ_JAFEUC010000001.1"/>
</dbReference>
<protein>
    <recommendedName>
        <fullName evidence="3">Cupin domain-containing protein</fullName>
    </recommendedName>
</protein>